<evidence type="ECO:0000313" key="2">
    <source>
        <dbReference type="EMBL" id="KAJ7675247.1"/>
    </source>
</evidence>
<evidence type="ECO:0000313" key="3">
    <source>
        <dbReference type="Proteomes" id="UP001221757"/>
    </source>
</evidence>
<keyword evidence="3" id="KW-1185">Reference proteome</keyword>
<protein>
    <submittedName>
        <fullName evidence="2">Uncharacterized protein</fullName>
    </submittedName>
</protein>
<proteinExistence type="predicted"/>
<organism evidence="2 3">
    <name type="scientific">Mycena rosella</name>
    <name type="common">Pink bonnet</name>
    <name type="synonym">Agaricus rosellus</name>
    <dbReference type="NCBI Taxonomy" id="1033263"/>
    <lineage>
        <taxon>Eukaryota</taxon>
        <taxon>Fungi</taxon>
        <taxon>Dikarya</taxon>
        <taxon>Basidiomycota</taxon>
        <taxon>Agaricomycotina</taxon>
        <taxon>Agaricomycetes</taxon>
        <taxon>Agaricomycetidae</taxon>
        <taxon>Agaricales</taxon>
        <taxon>Marasmiineae</taxon>
        <taxon>Mycenaceae</taxon>
        <taxon>Mycena</taxon>
    </lineage>
</organism>
<reference evidence="2" key="1">
    <citation type="submission" date="2023-03" db="EMBL/GenBank/DDBJ databases">
        <title>Massive genome expansion in bonnet fungi (Mycena s.s.) driven by repeated elements and novel gene families across ecological guilds.</title>
        <authorList>
            <consortium name="Lawrence Berkeley National Laboratory"/>
            <person name="Harder C.B."/>
            <person name="Miyauchi S."/>
            <person name="Viragh M."/>
            <person name="Kuo A."/>
            <person name="Thoen E."/>
            <person name="Andreopoulos B."/>
            <person name="Lu D."/>
            <person name="Skrede I."/>
            <person name="Drula E."/>
            <person name="Henrissat B."/>
            <person name="Morin E."/>
            <person name="Kohler A."/>
            <person name="Barry K."/>
            <person name="LaButti K."/>
            <person name="Morin E."/>
            <person name="Salamov A."/>
            <person name="Lipzen A."/>
            <person name="Mereny Z."/>
            <person name="Hegedus B."/>
            <person name="Baldrian P."/>
            <person name="Stursova M."/>
            <person name="Weitz H."/>
            <person name="Taylor A."/>
            <person name="Grigoriev I.V."/>
            <person name="Nagy L.G."/>
            <person name="Martin F."/>
            <person name="Kauserud H."/>
        </authorList>
    </citation>
    <scope>NUCLEOTIDE SEQUENCE</scope>
    <source>
        <strain evidence="2">CBHHK067</strain>
    </source>
</reference>
<accession>A0AAD7GC10</accession>
<name>A0AAD7GC10_MYCRO</name>
<evidence type="ECO:0000256" key="1">
    <source>
        <dbReference type="SAM" id="MobiDB-lite"/>
    </source>
</evidence>
<comment type="caution">
    <text evidence="2">The sequence shown here is derived from an EMBL/GenBank/DDBJ whole genome shotgun (WGS) entry which is preliminary data.</text>
</comment>
<dbReference type="AlphaFoldDB" id="A0AAD7GC10"/>
<feature type="region of interest" description="Disordered" evidence="1">
    <location>
        <begin position="39"/>
        <end position="66"/>
    </location>
</feature>
<sequence length="113" mass="12191">MASVPERSLRPASAPALAPRALARRSTLPRRWGAIASVSERSHRDLCEPPSASAPPLAPHPAQETECSPRMIRAGRSIPRKHSLAPAPVGRVATQHRLARRWCSIAPPADFAL</sequence>
<gene>
    <name evidence="2" type="ORF">B0H17DRAFT_1207763</name>
</gene>
<dbReference type="Proteomes" id="UP001221757">
    <property type="component" value="Unassembled WGS sequence"/>
</dbReference>
<dbReference type="EMBL" id="JARKIE010000150">
    <property type="protein sequence ID" value="KAJ7675247.1"/>
    <property type="molecule type" value="Genomic_DNA"/>
</dbReference>